<feature type="coiled-coil region" evidence="5">
    <location>
        <begin position="362"/>
        <end position="389"/>
    </location>
</feature>
<dbReference type="PRINTS" id="PR00625">
    <property type="entry name" value="JDOMAIN"/>
</dbReference>
<keyword evidence="5" id="KW-0175">Coiled coil</keyword>
<accession>A0AA84ZP65</accession>
<evidence type="ECO:0000256" key="2">
    <source>
        <dbReference type="ARBA" id="ARBA00022729"/>
    </source>
</evidence>
<keyword evidence="4" id="KW-0802">TPR repeat</keyword>
<evidence type="ECO:0000259" key="6">
    <source>
        <dbReference type="PROSITE" id="PS50076"/>
    </source>
</evidence>
<evidence type="ECO:0000313" key="8">
    <source>
        <dbReference type="WBParaSite" id="SMRG1_40310.1"/>
    </source>
</evidence>
<dbReference type="InterPro" id="IPR036869">
    <property type="entry name" value="J_dom_sf"/>
</dbReference>
<dbReference type="InterPro" id="IPR001623">
    <property type="entry name" value="DnaJ_domain"/>
</dbReference>
<dbReference type="Gene3D" id="1.10.287.110">
    <property type="entry name" value="DnaJ domain"/>
    <property type="match status" value="1"/>
</dbReference>
<dbReference type="PROSITE" id="PS50076">
    <property type="entry name" value="DNAJ_2"/>
    <property type="match status" value="1"/>
</dbReference>
<dbReference type="GO" id="GO:0005783">
    <property type="term" value="C:endoplasmic reticulum"/>
    <property type="evidence" value="ECO:0007669"/>
    <property type="project" value="UniProtKB-SubCell"/>
</dbReference>
<dbReference type="AlphaFoldDB" id="A0AA84ZP65"/>
<dbReference type="PROSITE" id="PS50005">
    <property type="entry name" value="TPR"/>
    <property type="match status" value="2"/>
</dbReference>
<keyword evidence="3" id="KW-0256">Endoplasmic reticulum</keyword>
<evidence type="ECO:0000313" key="7">
    <source>
        <dbReference type="Proteomes" id="UP000050790"/>
    </source>
</evidence>
<dbReference type="Pfam" id="PF13174">
    <property type="entry name" value="TPR_6"/>
    <property type="match status" value="1"/>
</dbReference>
<protein>
    <recommendedName>
        <fullName evidence="6">J domain-containing protein</fullName>
    </recommendedName>
</protein>
<dbReference type="GO" id="GO:0051787">
    <property type="term" value="F:misfolded protein binding"/>
    <property type="evidence" value="ECO:0007669"/>
    <property type="project" value="TreeGrafter"/>
</dbReference>
<sequence length="496" mass="56583">MCCEVRTPFYHVFMITCLYTIVTLSVNGSVEDILEKGTKLLASGKFEEALLLYSDAIGKSPDSYMAHYKRGTAYIALSNCRMSLLDFNRALELNPDFIPARKHRAYVKLRMGKLTEAIEDYESVLNHDTGASAKISEIHKLQNQWEDARKLFGNSEYREALTLLDKLVESVDYAEELRELRARCYLSLGDVQKVIFVLNYCPQGLQEMRFGVHMTNDNREGLLRISQIMYDAGFAVQAVNELRECLRLDQDDKACLSLYKKVNKVAKAITATQEALEAERYSDCIKKASEIVRFESSNPEYANQANISLCHCHAKAKSADGVSYCESVVQHYPESTEFQLYQAEAYINADRFQDAISTYQKILEHESNNQKAKEGMKKAQKLLKSSNRRDYYKILGVPKSASKKDILKAYRKMAAEHHPDKFQGEEKVQAEKKFVLISAAKEVLTDDEKRTQFENGIDPLDPEQQAQNPFGGHPFNGFPFSHMHPFEGAHFEFHFG</sequence>
<dbReference type="CDD" id="cd06257">
    <property type="entry name" value="DnaJ"/>
    <property type="match status" value="1"/>
</dbReference>
<organism evidence="7 8">
    <name type="scientific">Schistosoma margrebowiei</name>
    <dbReference type="NCBI Taxonomy" id="48269"/>
    <lineage>
        <taxon>Eukaryota</taxon>
        <taxon>Metazoa</taxon>
        <taxon>Spiralia</taxon>
        <taxon>Lophotrochozoa</taxon>
        <taxon>Platyhelminthes</taxon>
        <taxon>Trematoda</taxon>
        <taxon>Digenea</taxon>
        <taxon>Strigeidida</taxon>
        <taxon>Schistosomatoidea</taxon>
        <taxon>Schistosomatidae</taxon>
        <taxon>Schistosoma</taxon>
    </lineage>
</organism>
<dbReference type="Proteomes" id="UP000050790">
    <property type="component" value="Unassembled WGS sequence"/>
</dbReference>
<dbReference type="Pfam" id="PF13432">
    <property type="entry name" value="TPR_16"/>
    <property type="match status" value="1"/>
</dbReference>
<feature type="domain" description="J" evidence="6">
    <location>
        <begin position="390"/>
        <end position="457"/>
    </location>
</feature>
<dbReference type="PANTHER" id="PTHR44140:SF2">
    <property type="entry name" value="LD25575P"/>
    <property type="match status" value="1"/>
</dbReference>
<dbReference type="InterPro" id="IPR011990">
    <property type="entry name" value="TPR-like_helical_dom_sf"/>
</dbReference>
<reference evidence="8" key="1">
    <citation type="submission" date="2023-11" db="UniProtKB">
        <authorList>
            <consortium name="WormBaseParasite"/>
        </authorList>
    </citation>
    <scope>IDENTIFICATION</scope>
</reference>
<dbReference type="SUPFAM" id="SSF46565">
    <property type="entry name" value="Chaperone J-domain"/>
    <property type="match status" value="1"/>
</dbReference>
<evidence type="ECO:0000256" key="3">
    <source>
        <dbReference type="ARBA" id="ARBA00022824"/>
    </source>
</evidence>
<dbReference type="PANTHER" id="PTHR44140">
    <property type="entry name" value="LD25575P"/>
    <property type="match status" value="1"/>
</dbReference>
<dbReference type="GO" id="GO:0034975">
    <property type="term" value="P:protein folding in endoplasmic reticulum"/>
    <property type="evidence" value="ECO:0007669"/>
    <property type="project" value="TreeGrafter"/>
</dbReference>
<feature type="repeat" description="TPR" evidence="4">
    <location>
        <begin position="336"/>
        <end position="369"/>
    </location>
</feature>
<comment type="subcellular location">
    <subcellularLocation>
        <location evidence="1">Endoplasmic reticulum</location>
    </subcellularLocation>
</comment>
<dbReference type="SMART" id="SM00271">
    <property type="entry name" value="DnaJ"/>
    <property type="match status" value="1"/>
</dbReference>
<dbReference type="SMART" id="SM00028">
    <property type="entry name" value="TPR"/>
    <property type="match status" value="4"/>
</dbReference>
<name>A0AA84ZP65_9TREM</name>
<dbReference type="GO" id="GO:0051087">
    <property type="term" value="F:protein-folding chaperone binding"/>
    <property type="evidence" value="ECO:0007669"/>
    <property type="project" value="TreeGrafter"/>
</dbReference>
<feature type="repeat" description="TPR" evidence="4">
    <location>
        <begin position="64"/>
        <end position="97"/>
    </location>
</feature>
<dbReference type="SUPFAM" id="SSF48452">
    <property type="entry name" value="TPR-like"/>
    <property type="match status" value="2"/>
</dbReference>
<dbReference type="Pfam" id="PF00226">
    <property type="entry name" value="DnaJ"/>
    <property type="match status" value="1"/>
</dbReference>
<dbReference type="Gene3D" id="1.25.40.10">
    <property type="entry name" value="Tetratricopeptide repeat domain"/>
    <property type="match status" value="1"/>
</dbReference>
<dbReference type="InterPro" id="IPR051727">
    <property type="entry name" value="DnaJ_C3_Co-chaperones"/>
</dbReference>
<dbReference type="InterPro" id="IPR019734">
    <property type="entry name" value="TPR_rpt"/>
</dbReference>
<evidence type="ECO:0000256" key="4">
    <source>
        <dbReference type="PROSITE-ProRule" id="PRU00339"/>
    </source>
</evidence>
<dbReference type="WBParaSite" id="SMRG1_40310.1">
    <property type="protein sequence ID" value="SMRG1_40310.1"/>
    <property type="gene ID" value="SMRG1_40310"/>
</dbReference>
<proteinExistence type="predicted"/>
<evidence type="ECO:0000256" key="1">
    <source>
        <dbReference type="ARBA" id="ARBA00004240"/>
    </source>
</evidence>
<evidence type="ECO:0000256" key="5">
    <source>
        <dbReference type="SAM" id="Coils"/>
    </source>
</evidence>
<keyword evidence="2" id="KW-0732">Signal</keyword>